<dbReference type="InterPro" id="IPR039711">
    <property type="entry name" value="GDF5OS"/>
</dbReference>
<dbReference type="PANTHER" id="PTHR42152">
    <property type="entry name" value="PROTEIN GDF5OS, MITOCHONDRIAL"/>
    <property type="match status" value="1"/>
</dbReference>
<evidence type="ECO:0000313" key="3">
    <source>
        <dbReference type="Proteomes" id="UP000694570"/>
    </source>
</evidence>
<evidence type="ECO:0000313" key="2">
    <source>
        <dbReference type="Ensembl" id="ENSSSCP00030047291.1"/>
    </source>
</evidence>
<dbReference type="PANTHER" id="PTHR42152:SF1">
    <property type="entry name" value="PROTEIN GDF5-AS1, MITOCHONDRIAL"/>
    <property type="match status" value="1"/>
</dbReference>
<protein>
    <submittedName>
        <fullName evidence="2">Uncharacterized protein</fullName>
    </submittedName>
</protein>
<sequence length="264" mass="28920">IIQSSQPSSLKFTCRGFLLQRSLDFLPCRLPWRLAKAVRRRRRPGEGSHGPASGPSCSRISANRFLRWDLVNTTSRARSWGVRTLRPKPRLRRSGDGGCWGPGTRASASPHSCFRGWWRRPCHTSKTSQPARGAPCGSRVRASSSRGDRQGKSCTCRGPAGGPPGAAGAWRKSRNSAPTSSSLSESVDTSNKYFCLRRGVRGRGSGHPVFPPQEPAQPLMCLFVVAVPAMLPPDLLSAGFFSSFTTRFKCHLLRKAILDHPDLK</sequence>
<dbReference type="AlphaFoldDB" id="A0A8D0Y4V1"/>
<feature type="region of interest" description="Disordered" evidence="1">
    <location>
        <begin position="124"/>
        <end position="186"/>
    </location>
</feature>
<organism evidence="2 3">
    <name type="scientific">Sus scrofa</name>
    <name type="common">Pig</name>
    <dbReference type="NCBI Taxonomy" id="9823"/>
    <lineage>
        <taxon>Eukaryota</taxon>
        <taxon>Metazoa</taxon>
        <taxon>Chordata</taxon>
        <taxon>Craniata</taxon>
        <taxon>Vertebrata</taxon>
        <taxon>Euteleostomi</taxon>
        <taxon>Mammalia</taxon>
        <taxon>Eutheria</taxon>
        <taxon>Laurasiatheria</taxon>
        <taxon>Artiodactyla</taxon>
        <taxon>Suina</taxon>
        <taxon>Suidae</taxon>
        <taxon>Sus</taxon>
    </lineage>
</organism>
<accession>A0A8D0Y4V1</accession>
<feature type="region of interest" description="Disordered" evidence="1">
    <location>
        <begin position="88"/>
        <end position="110"/>
    </location>
</feature>
<reference evidence="2" key="1">
    <citation type="submission" date="2025-08" db="UniProtKB">
        <authorList>
            <consortium name="Ensembl"/>
        </authorList>
    </citation>
    <scope>IDENTIFICATION</scope>
</reference>
<evidence type="ECO:0000256" key="1">
    <source>
        <dbReference type="SAM" id="MobiDB-lite"/>
    </source>
</evidence>
<dbReference type="Ensembl" id="ENSSSCT00030102510.1">
    <property type="protein sequence ID" value="ENSSSCP00030047291.1"/>
    <property type="gene ID" value="ENSSSCG00030073202.1"/>
</dbReference>
<proteinExistence type="predicted"/>
<dbReference type="Proteomes" id="UP000694570">
    <property type="component" value="Unplaced"/>
</dbReference>
<name>A0A8D0Y4V1_PIG</name>
<feature type="region of interest" description="Disordered" evidence="1">
    <location>
        <begin position="39"/>
        <end position="58"/>
    </location>
</feature>